<dbReference type="AlphaFoldDB" id="A0A7C9GPX9"/>
<sequence>MAPLAALLLAAAPVEPPSIQKQLAAAAALVDANKSDEALVILDAMRAASELPVERGQIEGLRSFALARQNKVREARQAIEASVANTPAPTMLLLRQLFLLRAFDGDPKGAGDTLLLIAATDSKGLSLLPTEVVTEVLRAAQDASKAGGDRGFELDYALVAANWSPPDTTIADLDWLRLRLATALAARDRLEDARPIVASILSPVVLVRLGIDRRFQKLWPEIEARLGPGADTADAAYVAAAKARFDAAPNSLIARLGYAEALNIASREPEAMAVADVATTPEALAALTDREIWLVNLHAELLGDAGQVDKALARLAALNATPIAGRPGLTGTIISETLLAQSLGRPKLALELADAATSKIPAASDFGRLYLAQARTCALADLDRKADAVTAAADILAKPDGNGEATLAALICLGRMDDAAAAIIKRLEDPADRTAMLFNLQPFLITDRPNPRDTRYRAGMRALKARGDVKAAYQKVGRDLPAAVAPPR</sequence>
<dbReference type="EMBL" id="WIOL01000002">
    <property type="protein sequence ID" value="MQT17293.1"/>
    <property type="molecule type" value="Genomic_DNA"/>
</dbReference>
<dbReference type="OrthoDB" id="7443106at2"/>
<protein>
    <submittedName>
        <fullName evidence="1">Uncharacterized protein</fullName>
    </submittedName>
</protein>
<gene>
    <name evidence="1" type="ORF">F3168_08450</name>
</gene>
<accession>A0A7C9GPX9</accession>
<evidence type="ECO:0000313" key="2">
    <source>
        <dbReference type="Proteomes" id="UP000481327"/>
    </source>
</evidence>
<proteinExistence type="predicted"/>
<keyword evidence="2" id="KW-1185">Reference proteome</keyword>
<name>A0A7C9GPX9_9SPHN</name>
<comment type="caution">
    <text evidence="1">The sequence shown here is derived from an EMBL/GenBank/DDBJ whole genome shotgun (WGS) entry which is preliminary data.</text>
</comment>
<reference evidence="1 2" key="1">
    <citation type="submission" date="2019-09" db="EMBL/GenBank/DDBJ databases">
        <title>Polymorphobacter sp. isolated from a lake in China.</title>
        <authorList>
            <person name="Liu Z."/>
        </authorList>
    </citation>
    <scope>NUCLEOTIDE SEQUENCE [LARGE SCALE GENOMIC DNA]</scope>
    <source>
        <strain evidence="1 2">D40P</strain>
    </source>
</reference>
<dbReference type="RefSeq" id="WP_152577688.1">
    <property type="nucleotide sequence ID" value="NZ_JAATJI010000001.1"/>
</dbReference>
<evidence type="ECO:0000313" key="1">
    <source>
        <dbReference type="EMBL" id="MQT17293.1"/>
    </source>
</evidence>
<organism evidence="1 2">
    <name type="scientific">Sandarakinorhabdus fusca</name>
    <dbReference type="NCBI Taxonomy" id="1439888"/>
    <lineage>
        <taxon>Bacteria</taxon>
        <taxon>Pseudomonadati</taxon>
        <taxon>Pseudomonadota</taxon>
        <taxon>Alphaproteobacteria</taxon>
        <taxon>Sphingomonadales</taxon>
        <taxon>Sphingosinicellaceae</taxon>
        <taxon>Sandarakinorhabdus</taxon>
    </lineage>
</organism>
<dbReference type="Proteomes" id="UP000481327">
    <property type="component" value="Unassembled WGS sequence"/>
</dbReference>